<reference evidence="1" key="2">
    <citation type="submission" date="2021-04" db="EMBL/GenBank/DDBJ databases">
        <authorList>
            <person name="Gilroy R."/>
        </authorList>
    </citation>
    <scope>NUCLEOTIDE SEQUENCE</scope>
    <source>
        <strain evidence="1">CHK192-8294</strain>
    </source>
</reference>
<dbReference type="EMBL" id="DWXO01000061">
    <property type="protein sequence ID" value="HJB80544.1"/>
    <property type="molecule type" value="Genomic_DNA"/>
</dbReference>
<gene>
    <name evidence="1" type="ORF">H9712_06135</name>
</gene>
<sequence length="107" mass="12135">MARTTVRIDFHQPPQVVDQMVRDILIADDYREIDYNREVVWKKGTGLMTAMHYIKIEYQGNTLVVSGWVQIGVGSVGGKERDLEGFTASIPKKSVKKTIEKLRAAIQ</sequence>
<evidence type="ECO:0000313" key="1">
    <source>
        <dbReference type="EMBL" id="HJB80544.1"/>
    </source>
</evidence>
<comment type="caution">
    <text evidence="1">The sequence shown here is derived from an EMBL/GenBank/DDBJ whole genome shotgun (WGS) entry which is preliminary data.</text>
</comment>
<organism evidence="1 2">
    <name type="scientific">Candidatus Flavonifractor intestinigallinarum</name>
    <dbReference type="NCBI Taxonomy" id="2838586"/>
    <lineage>
        <taxon>Bacteria</taxon>
        <taxon>Bacillati</taxon>
        <taxon>Bacillota</taxon>
        <taxon>Clostridia</taxon>
        <taxon>Eubacteriales</taxon>
        <taxon>Oscillospiraceae</taxon>
        <taxon>Flavonifractor</taxon>
    </lineage>
</organism>
<dbReference type="Proteomes" id="UP000823921">
    <property type="component" value="Unassembled WGS sequence"/>
</dbReference>
<protein>
    <submittedName>
        <fullName evidence="1">Uncharacterized protein</fullName>
    </submittedName>
</protein>
<dbReference type="AlphaFoldDB" id="A0A9D2MME3"/>
<name>A0A9D2MME3_9FIRM</name>
<evidence type="ECO:0000313" key="2">
    <source>
        <dbReference type="Proteomes" id="UP000823921"/>
    </source>
</evidence>
<reference evidence="1" key="1">
    <citation type="journal article" date="2021" name="PeerJ">
        <title>Extensive microbial diversity within the chicken gut microbiome revealed by metagenomics and culture.</title>
        <authorList>
            <person name="Gilroy R."/>
            <person name="Ravi A."/>
            <person name="Getino M."/>
            <person name="Pursley I."/>
            <person name="Horton D.L."/>
            <person name="Alikhan N.F."/>
            <person name="Baker D."/>
            <person name="Gharbi K."/>
            <person name="Hall N."/>
            <person name="Watson M."/>
            <person name="Adriaenssens E.M."/>
            <person name="Foster-Nyarko E."/>
            <person name="Jarju S."/>
            <person name="Secka A."/>
            <person name="Antonio M."/>
            <person name="Oren A."/>
            <person name="Chaudhuri R.R."/>
            <person name="La Ragione R."/>
            <person name="Hildebrand F."/>
            <person name="Pallen M.J."/>
        </authorList>
    </citation>
    <scope>NUCLEOTIDE SEQUENCE</scope>
    <source>
        <strain evidence="1">CHK192-8294</strain>
    </source>
</reference>
<proteinExistence type="predicted"/>
<accession>A0A9D2MME3</accession>